<dbReference type="AlphaFoldDB" id="A0A8S4PM57"/>
<sequence>MRISYSLAIFCCALVTTDAAVPDSILRRAKARAEAQQDRYETQANAKIRQDEADKNKNEPKSDDSITIIERRPTSNSDLEDAKASMYRQMMNYRNRGHSRHRGGTKSTTDKSRPLDNTRKINRPTNRKSEPVKEKTIRLTSFRVPAKEDTDTKRRFKLRRFRPSKQKCCKIGERVGKKRLSCDVNLHESYHTKFDDPKYSSLLEITYSKVLANKIAMCSKDYAKNFNKCCRYRAHYVKEMDECKKLRGYKKKACRKTVRHRYP</sequence>
<feature type="compositionally biased region" description="Basic and acidic residues" evidence="1">
    <location>
        <begin position="108"/>
        <end position="119"/>
    </location>
</feature>
<proteinExistence type="predicted"/>
<evidence type="ECO:0000256" key="1">
    <source>
        <dbReference type="SAM" id="MobiDB-lite"/>
    </source>
</evidence>
<keyword evidence="4" id="KW-1185">Reference proteome</keyword>
<organism evidence="3 4">
    <name type="scientific">Owenia fusiformis</name>
    <name type="common">Polychaete worm</name>
    <dbReference type="NCBI Taxonomy" id="6347"/>
    <lineage>
        <taxon>Eukaryota</taxon>
        <taxon>Metazoa</taxon>
        <taxon>Spiralia</taxon>
        <taxon>Lophotrochozoa</taxon>
        <taxon>Annelida</taxon>
        <taxon>Polychaeta</taxon>
        <taxon>Sedentaria</taxon>
        <taxon>Canalipalpata</taxon>
        <taxon>Sabellida</taxon>
        <taxon>Oweniida</taxon>
        <taxon>Oweniidae</taxon>
        <taxon>Owenia</taxon>
    </lineage>
</organism>
<gene>
    <name evidence="3" type="ORF">OFUS_LOCUS19962</name>
</gene>
<feature type="compositionally biased region" description="Basic residues" evidence="1">
    <location>
        <begin position="95"/>
        <end position="104"/>
    </location>
</feature>
<accession>A0A8S4PM57</accession>
<protein>
    <submittedName>
        <fullName evidence="3">Uncharacterized protein</fullName>
    </submittedName>
</protein>
<feature type="chain" id="PRO_5035754093" evidence="2">
    <location>
        <begin position="20"/>
        <end position="263"/>
    </location>
</feature>
<reference evidence="3" key="1">
    <citation type="submission" date="2022-03" db="EMBL/GenBank/DDBJ databases">
        <authorList>
            <person name="Martin C."/>
        </authorList>
    </citation>
    <scope>NUCLEOTIDE SEQUENCE</scope>
</reference>
<keyword evidence="2" id="KW-0732">Signal</keyword>
<feature type="region of interest" description="Disordered" evidence="1">
    <location>
        <begin position="93"/>
        <end position="133"/>
    </location>
</feature>
<feature type="signal peptide" evidence="2">
    <location>
        <begin position="1"/>
        <end position="19"/>
    </location>
</feature>
<name>A0A8S4PM57_OWEFU</name>
<evidence type="ECO:0000313" key="4">
    <source>
        <dbReference type="Proteomes" id="UP000749559"/>
    </source>
</evidence>
<dbReference type="EMBL" id="CAIIXF020000009">
    <property type="protein sequence ID" value="CAH1795421.1"/>
    <property type="molecule type" value="Genomic_DNA"/>
</dbReference>
<feature type="region of interest" description="Disordered" evidence="1">
    <location>
        <begin position="35"/>
        <end position="81"/>
    </location>
</feature>
<evidence type="ECO:0000256" key="2">
    <source>
        <dbReference type="SAM" id="SignalP"/>
    </source>
</evidence>
<dbReference type="OrthoDB" id="6098060at2759"/>
<comment type="caution">
    <text evidence="3">The sequence shown here is derived from an EMBL/GenBank/DDBJ whole genome shotgun (WGS) entry which is preliminary data.</text>
</comment>
<evidence type="ECO:0000313" key="3">
    <source>
        <dbReference type="EMBL" id="CAH1795421.1"/>
    </source>
</evidence>
<dbReference type="Proteomes" id="UP000749559">
    <property type="component" value="Unassembled WGS sequence"/>
</dbReference>
<feature type="compositionally biased region" description="Basic and acidic residues" evidence="1">
    <location>
        <begin position="48"/>
        <end position="73"/>
    </location>
</feature>